<evidence type="ECO:0000313" key="13">
    <source>
        <dbReference type="Proteomes" id="UP000239504"/>
    </source>
</evidence>
<name>A0A2S7JZR9_9PROT</name>
<feature type="site" description="Important for beta-aspartyl-AMP intermediate formation" evidence="10">
    <location>
        <position position="361"/>
    </location>
</feature>
<dbReference type="GO" id="GO:0006529">
    <property type="term" value="P:asparagine biosynthetic process"/>
    <property type="evidence" value="ECO:0007669"/>
    <property type="project" value="UniProtKB-KW"/>
</dbReference>
<evidence type="ECO:0000256" key="6">
    <source>
        <dbReference type="ARBA" id="ARBA00022962"/>
    </source>
</evidence>
<evidence type="ECO:0000256" key="5">
    <source>
        <dbReference type="ARBA" id="ARBA00022840"/>
    </source>
</evidence>
<comment type="caution">
    <text evidence="12">The sequence shown here is derived from an EMBL/GenBank/DDBJ whole genome shotgun (WGS) entry which is preliminary data.</text>
</comment>
<dbReference type="AlphaFoldDB" id="A0A2S7JZR9"/>
<dbReference type="EMBL" id="PJCH01000017">
    <property type="protein sequence ID" value="PQA85706.1"/>
    <property type="molecule type" value="Genomic_DNA"/>
</dbReference>
<dbReference type="Proteomes" id="UP000239504">
    <property type="component" value="Unassembled WGS sequence"/>
</dbReference>
<dbReference type="InterPro" id="IPR017932">
    <property type="entry name" value="GATase_2_dom"/>
</dbReference>
<dbReference type="InterPro" id="IPR014729">
    <property type="entry name" value="Rossmann-like_a/b/a_fold"/>
</dbReference>
<dbReference type="InterPro" id="IPR029055">
    <property type="entry name" value="Ntn_hydrolases_N"/>
</dbReference>
<dbReference type="Pfam" id="PF00733">
    <property type="entry name" value="Asn_synthase"/>
    <property type="match status" value="1"/>
</dbReference>
<dbReference type="InterPro" id="IPR033738">
    <property type="entry name" value="AsnB_N"/>
</dbReference>
<dbReference type="Gene3D" id="3.60.20.10">
    <property type="entry name" value="Glutamine Phosphoribosylpyrophosphate, subunit 1, domain 1"/>
    <property type="match status" value="1"/>
</dbReference>
<comment type="catalytic activity">
    <reaction evidence="7">
        <text>L-aspartate + L-glutamine + ATP + H2O = L-asparagine + L-glutamate + AMP + diphosphate + H(+)</text>
        <dbReference type="Rhea" id="RHEA:12228"/>
        <dbReference type="ChEBI" id="CHEBI:15377"/>
        <dbReference type="ChEBI" id="CHEBI:15378"/>
        <dbReference type="ChEBI" id="CHEBI:29985"/>
        <dbReference type="ChEBI" id="CHEBI:29991"/>
        <dbReference type="ChEBI" id="CHEBI:30616"/>
        <dbReference type="ChEBI" id="CHEBI:33019"/>
        <dbReference type="ChEBI" id="CHEBI:58048"/>
        <dbReference type="ChEBI" id="CHEBI:58359"/>
        <dbReference type="ChEBI" id="CHEBI:456215"/>
        <dbReference type="EC" id="6.3.5.4"/>
    </reaction>
</comment>
<evidence type="ECO:0000256" key="4">
    <source>
        <dbReference type="ARBA" id="ARBA00022741"/>
    </source>
</evidence>
<keyword evidence="8" id="KW-0028">Amino-acid biosynthesis</keyword>
<comment type="similarity">
    <text evidence="2">Belongs to the asparagine synthetase family.</text>
</comment>
<proteinExistence type="inferred from homology"/>
<feature type="domain" description="Glutamine amidotransferase type-2" evidence="11">
    <location>
        <begin position="2"/>
        <end position="212"/>
    </location>
</feature>
<dbReference type="CDD" id="cd00712">
    <property type="entry name" value="AsnB"/>
    <property type="match status" value="1"/>
</dbReference>
<dbReference type="EC" id="6.3.5.4" evidence="3"/>
<dbReference type="PROSITE" id="PS51278">
    <property type="entry name" value="GATASE_TYPE_2"/>
    <property type="match status" value="1"/>
</dbReference>
<evidence type="ECO:0000256" key="2">
    <source>
        <dbReference type="ARBA" id="ARBA00005752"/>
    </source>
</evidence>
<reference evidence="12 13" key="1">
    <citation type="submission" date="2017-12" db="EMBL/GenBank/DDBJ databases">
        <authorList>
            <person name="Hurst M.R.H."/>
        </authorList>
    </citation>
    <scope>NUCLEOTIDE SEQUENCE [LARGE SCALE GENOMIC DNA]</scope>
    <source>
        <strain evidence="12 13">SY-3-19</strain>
    </source>
</reference>
<evidence type="ECO:0000256" key="9">
    <source>
        <dbReference type="PIRSR" id="PIRSR001589-2"/>
    </source>
</evidence>
<comment type="pathway">
    <text evidence="1">Amino-acid biosynthesis; L-asparagine biosynthesis; L-asparagine from L-aspartate (L-Gln route): step 1/1.</text>
</comment>
<dbReference type="GO" id="GO:0005829">
    <property type="term" value="C:cytosol"/>
    <property type="evidence" value="ECO:0007669"/>
    <property type="project" value="TreeGrafter"/>
</dbReference>
<gene>
    <name evidence="12" type="primary">asnB</name>
    <name evidence="12" type="ORF">CW354_22530</name>
</gene>
<keyword evidence="5 9" id="KW-0067">ATP-binding</keyword>
<sequence length="625" mass="68173">MCGIAGIFDLNGERDIDRDALKRMTDALTHRGPDGEGCFVAPGAGFGHRRLAIIDREGGAQPFHAQTGGAVLTYNGEIYNYQALAKTLAGVSFKTRSDTELLAEGLALKGADFLHELHGMFAFGFYEPEKKRLTLARDRLGERPLYYAETRDGFLLFASEIGALLASGLVDAALDPRAVADYFYYGYVPDPKTIYRSIYKLAPAHKLIAERGQTPRIERYWRPVFADAAAAPFEEAADMLRAKIDDAVKLQMLSDAPLGAFLSGGVDSASIVSSMAETGARPVACTIGFDEAGHDEREAAREIAEKFGAVHYEELADCETAALIDKVAAAMGEPFADASALPSYLVAQAARRHVTVALTGDGGDEVFAGYRRYPFFLAEEKMRDLAPAPLRAGVFGPLGAAYPKLDWAPRYLRAKTTFQAMARSSAEGYAAAAAINLPSRIDVIFNPDFKRALAGYEPESVMSAAMADAGTEEPLARAQYADLMTWLPGRMLVKADRTSMAHGLETRPPLLDHRLVEWAGALPADYKLTGMDGKRILKAAFTPRLGPDYVARKKQGFAPPLKDWMRRKQGNPAMRLNASRAWRESGLFDEKAVEAMIASHKSGGADCAQEIWSIIMFDAFLRKAR</sequence>
<dbReference type="Pfam" id="PF13537">
    <property type="entry name" value="GATase_7"/>
    <property type="match status" value="1"/>
</dbReference>
<evidence type="ECO:0000256" key="1">
    <source>
        <dbReference type="ARBA" id="ARBA00005187"/>
    </source>
</evidence>
<feature type="binding site" evidence="9">
    <location>
        <position position="98"/>
    </location>
    <ligand>
        <name>L-glutamine</name>
        <dbReference type="ChEBI" id="CHEBI:58359"/>
    </ligand>
</feature>
<evidence type="ECO:0000313" key="12">
    <source>
        <dbReference type="EMBL" id="PQA85706.1"/>
    </source>
</evidence>
<keyword evidence="13" id="KW-1185">Reference proteome</keyword>
<dbReference type="Gene3D" id="3.40.50.620">
    <property type="entry name" value="HUPs"/>
    <property type="match status" value="1"/>
</dbReference>
<protein>
    <recommendedName>
        <fullName evidence="3">asparagine synthase (glutamine-hydrolyzing)</fullName>
        <ecNumber evidence="3">6.3.5.4</ecNumber>
    </recommendedName>
</protein>
<evidence type="ECO:0000256" key="8">
    <source>
        <dbReference type="PIRSR" id="PIRSR001589-1"/>
    </source>
</evidence>
<dbReference type="PIRSF" id="PIRSF001589">
    <property type="entry name" value="Asn_synthetase_glu-h"/>
    <property type="match status" value="1"/>
</dbReference>
<evidence type="ECO:0000256" key="10">
    <source>
        <dbReference type="PIRSR" id="PIRSR001589-3"/>
    </source>
</evidence>
<evidence type="ECO:0000256" key="3">
    <source>
        <dbReference type="ARBA" id="ARBA00012737"/>
    </source>
</evidence>
<dbReference type="InterPro" id="IPR001962">
    <property type="entry name" value="Asn_synthase"/>
</dbReference>
<organism evidence="12 13">
    <name type="scientific">Hyphococcus luteus</name>
    <dbReference type="NCBI Taxonomy" id="2058213"/>
    <lineage>
        <taxon>Bacteria</taxon>
        <taxon>Pseudomonadati</taxon>
        <taxon>Pseudomonadota</taxon>
        <taxon>Alphaproteobacteria</taxon>
        <taxon>Parvularculales</taxon>
        <taxon>Parvularculaceae</taxon>
        <taxon>Hyphococcus</taxon>
    </lineage>
</organism>
<dbReference type="CDD" id="cd01991">
    <property type="entry name" value="Asn_synthase_B_C"/>
    <property type="match status" value="1"/>
</dbReference>
<keyword evidence="8" id="KW-0061">Asparagine biosynthesis</keyword>
<dbReference type="PANTHER" id="PTHR43284:SF1">
    <property type="entry name" value="ASPARAGINE SYNTHETASE"/>
    <property type="match status" value="1"/>
</dbReference>
<dbReference type="SUPFAM" id="SSF52402">
    <property type="entry name" value="Adenine nucleotide alpha hydrolases-like"/>
    <property type="match status" value="1"/>
</dbReference>
<accession>A0A2S7JZR9</accession>
<dbReference type="PANTHER" id="PTHR43284">
    <property type="entry name" value="ASPARAGINE SYNTHETASE (GLUTAMINE-HYDROLYZING)"/>
    <property type="match status" value="1"/>
</dbReference>
<evidence type="ECO:0000259" key="11">
    <source>
        <dbReference type="PROSITE" id="PS51278"/>
    </source>
</evidence>
<dbReference type="OrthoDB" id="9763290at2"/>
<keyword evidence="6 8" id="KW-0315">Glutamine amidotransferase</keyword>
<feature type="active site" description="For GATase activity" evidence="8">
    <location>
        <position position="2"/>
    </location>
</feature>
<evidence type="ECO:0000256" key="7">
    <source>
        <dbReference type="ARBA" id="ARBA00048741"/>
    </source>
</evidence>
<dbReference type="RefSeq" id="WP_104832345.1">
    <property type="nucleotide sequence ID" value="NZ_PJCH01000017.1"/>
</dbReference>
<dbReference type="InterPro" id="IPR051786">
    <property type="entry name" value="ASN_synthetase/amidase"/>
</dbReference>
<dbReference type="GO" id="GO:0005524">
    <property type="term" value="F:ATP binding"/>
    <property type="evidence" value="ECO:0007669"/>
    <property type="project" value="UniProtKB-KW"/>
</dbReference>
<dbReference type="GO" id="GO:0004066">
    <property type="term" value="F:asparagine synthase (glutamine-hydrolyzing) activity"/>
    <property type="evidence" value="ECO:0007669"/>
    <property type="project" value="UniProtKB-EC"/>
</dbReference>
<dbReference type="NCBIfam" id="TIGR01536">
    <property type="entry name" value="asn_synth_AEB"/>
    <property type="match status" value="1"/>
</dbReference>
<dbReference type="InterPro" id="IPR006426">
    <property type="entry name" value="Asn_synth_AEB"/>
</dbReference>
<keyword evidence="4 9" id="KW-0547">Nucleotide-binding</keyword>
<dbReference type="SUPFAM" id="SSF56235">
    <property type="entry name" value="N-terminal nucleophile aminohydrolases (Ntn hydrolases)"/>
    <property type="match status" value="1"/>
</dbReference>